<evidence type="ECO:0000313" key="1">
    <source>
        <dbReference type="EMBL" id="CAB4551606.1"/>
    </source>
</evidence>
<organism evidence="1">
    <name type="scientific">freshwater metagenome</name>
    <dbReference type="NCBI Taxonomy" id="449393"/>
    <lineage>
        <taxon>unclassified sequences</taxon>
        <taxon>metagenomes</taxon>
        <taxon>ecological metagenomes</taxon>
    </lineage>
</organism>
<dbReference type="NCBIfam" id="NF047719">
    <property type="entry name" value="SCO6745_fam_HTH"/>
    <property type="match status" value="1"/>
</dbReference>
<dbReference type="Pfam" id="PF21863">
    <property type="entry name" value="HTH_67"/>
    <property type="match status" value="1"/>
</dbReference>
<gene>
    <name evidence="1" type="ORF">UFOPK1572_00207</name>
    <name evidence="2" type="ORF">UFOPK1704_00021</name>
</gene>
<proteinExistence type="predicted"/>
<dbReference type="EMBL" id="CAEZTQ010000001">
    <property type="protein sequence ID" value="CAB4562624.1"/>
    <property type="molecule type" value="Genomic_DNA"/>
</dbReference>
<sequence>MTNWRNLAQRASLASHQLIGWIFWDPTAKENLAALGVPEGMGHYITNRAAPLAAAGSEAVFAAFYTIKREFIQFSLQHAEPHIAKWTDVTDARDAAVLSGLQRLTPEIVVPLGELAEDLWRTVDALPASGRVLFAAHKSWPRASHPTLSAWNALNTIREWRGDTHFALLVADDIGLVEAGLLHDAWMGYPTQWIPRSRGADDTEINVALANLAERGFVTDGVVNDAGVDYRQKIEDRTDQLCESVWEMFGEHNTLKFLDLIEQVGQRFVEEINTTAGENWMPAARPRRR</sequence>
<protein>
    <submittedName>
        <fullName evidence="1">Unannotated protein</fullName>
    </submittedName>
</protein>
<evidence type="ECO:0000313" key="2">
    <source>
        <dbReference type="EMBL" id="CAB4562624.1"/>
    </source>
</evidence>
<dbReference type="InterPro" id="IPR054058">
    <property type="entry name" value="HTH_67"/>
</dbReference>
<dbReference type="EMBL" id="CAEZTC010000014">
    <property type="protein sequence ID" value="CAB4551606.1"/>
    <property type="molecule type" value="Genomic_DNA"/>
</dbReference>
<dbReference type="AlphaFoldDB" id="A0A6J6CJV6"/>
<name>A0A6J6CJV6_9ZZZZ</name>
<accession>A0A6J6CJV6</accession>
<reference evidence="1" key="1">
    <citation type="submission" date="2020-05" db="EMBL/GenBank/DDBJ databases">
        <authorList>
            <person name="Chiriac C."/>
            <person name="Salcher M."/>
            <person name="Ghai R."/>
            <person name="Kavagutti S V."/>
        </authorList>
    </citation>
    <scope>NUCLEOTIDE SEQUENCE</scope>
</reference>